<protein>
    <submittedName>
        <fullName evidence="1">Uncharacterized protein</fullName>
    </submittedName>
</protein>
<gene>
    <name evidence="1" type="ORF">rosag_17920</name>
</gene>
<reference evidence="1" key="1">
    <citation type="submission" date="2022-08" db="EMBL/GenBank/DDBJ databases">
        <title>Draft genome sequencing of Roseisolibacter agri AW1220.</title>
        <authorList>
            <person name="Tobiishi Y."/>
            <person name="Tonouchi A."/>
        </authorList>
    </citation>
    <scope>NUCLEOTIDE SEQUENCE</scope>
    <source>
        <strain evidence="1">AW1220</strain>
    </source>
</reference>
<evidence type="ECO:0000313" key="1">
    <source>
        <dbReference type="EMBL" id="GLC25279.1"/>
    </source>
</evidence>
<dbReference type="InterPro" id="IPR046032">
    <property type="entry name" value="DUF5990"/>
</dbReference>
<accession>A0AA37Q2A6</accession>
<dbReference type="RefSeq" id="WP_284349728.1">
    <property type="nucleotide sequence ID" value="NZ_BRXS01000003.1"/>
</dbReference>
<name>A0AA37Q2A6_9BACT</name>
<dbReference type="Proteomes" id="UP001161325">
    <property type="component" value="Unassembled WGS sequence"/>
</dbReference>
<sequence>MAASAAAPTGERTVRLRIRLADLPPRACAGYTEIEGGLQRKDEVLPGEVGPDGLPYFACDLRARLDAATGAPVFLGPFAFGPPAGRFLYVSWSAVQPSDPGAGRAMFRRAKVPLAAITWVQVEEAAGQPNVVLEATVPGVARDGGPVCATVPPRGGWRIAVV</sequence>
<proteinExistence type="predicted"/>
<keyword evidence="2" id="KW-1185">Reference proteome</keyword>
<dbReference type="AlphaFoldDB" id="A0AA37Q2A6"/>
<evidence type="ECO:0000313" key="2">
    <source>
        <dbReference type="Proteomes" id="UP001161325"/>
    </source>
</evidence>
<comment type="caution">
    <text evidence="1">The sequence shown here is derived from an EMBL/GenBank/DDBJ whole genome shotgun (WGS) entry which is preliminary data.</text>
</comment>
<organism evidence="1 2">
    <name type="scientific">Roseisolibacter agri</name>
    <dbReference type="NCBI Taxonomy" id="2014610"/>
    <lineage>
        <taxon>Bacteria</taxon>
        <taxon>Pseudomonadati</taxon>
        <taxon>Gemmatimonadota</taxon>
        <taxon>Gemmatimonadia</taxon>
        <taxon>Gemmatimonadales</taxon>
        <taxon>Gemmatimonadaceae</taxon>
        <taxon>Roseisolibacter</taxon>
    </lineage>
</organism>
<dbReference type="Pfam" id="PF19452">
    <property type="entry name" value="DUF5990"/>
    <property type="match status" value="1"/>
</dbReference>
<dbReference type="EMBL" id="BRXS01000003">
    <property type="protein sequence ID" value="GLC25279.1"/>
    <property type="molecule type" value="Genomic_DNA"/>
</dbReference>